<keyword evidence="3 9" id="KW-0813">Transport</keyword>
<feature type="compositionally biased region" description="Polar residues" evidence="10">
    <location>
        <begin position="590"/>
        <end position="608"/>
    </location>
</feature>
<evidence type="ECO:0000256" key="2">
    <source>
        <dbReference type="ARBA" id="ARBA00008064"/>
    </source>
</evidence>
<comment type="caution">
    <text evidence="13">The sequence shown here is derived from an EMBL/GenBank/DDBJ whole genome shotgun (WGS) entry which is preliminary data.</text>
</comment>
<comment type="subcellular location">
    <subcellularLocation>
        <location evidence="1 9">Cell outer membrane</location>
        <topology evidence="1 9">Multi-pass membrane protein</topology>
    </subcellularLocation>
</comment>
<evidence type="ECO:0000256" key="6">
    <source>
        <dbReference type="ARBA" id="ARBA00022729"/>
    </source>
</evidence>
<dbReference type="RefSeq" id="WP_273893343.1">
    <property type="nucleotide sequence ID" value="NZ_JAMDGP010000007.1"/>
</dbReference>
<keyword evidence="8 9" id="KW-0998">Cell outer membrane</keyword>
<dbReference type="InterPro" id="IPR025885">
    <property type="entry name" value="PapC_N"/>
</dbReference>
<feature type="domain" description="PapC N-terminal" evidence="12">
    <location>
        <begin position="46"/>
        <end position="192"/>
    </location>
</feature>
<dbReference type="Proteomes" id="UP001148184">
    <property type="component" value="Unassembled WGS sequence"/>
</dbReference>
<keyword evidence="7 9" id="KW-0472">Membrane</keyword>
<feature type="region of interest" description="Disordered" evidence="10">
    <location>
        <begin position="586"/>
        <end position="608"/>
    </location>
</feature>
<dbReference type="Gene3D" id="2.60.40.3110">
    <property type="match status" value="1"/>
</dbReference>
<keyword evidence="14" id="KW-1185">Reference proteome</keyword>
<gene>
    <name evidence="13" type="ORF">M5G17_13130</name>
</gene>
<dbReference type="InterPro" id="IPR037224">
    <property type="entry name" value="PapC_N_sf"/>
</dbReference>
<dbReference type="Pfam" id="PF13953">
    <property type="entry name" value="PapC_C"/>
    <property type="match status" value="1"/>
</dbReference>
<proteinExistence type="inferred from homology"/>
<evidence type="ECO:0000256" key="10">
    <source>
        <dbReference type="SAM" id="MobiDB-lite"/>
    </source>
</evidence>
<feature type="domain" description="PapC-like C-terminal" evidence="11">
    <location>
        <begin position="771"/>
        <end position="834"/>
    </location>
</feature>
<dbReference type="InterPro" id="IPR043142">
    <property type="entry name" value="PapC-like_C_sf"/>
</dbReference>
<dbReference type="PROSITE" id="PS01151">
    <property type="entry name" value="FIMBRIAL_USHER"/>
    <property type="match status" value="1"/>
</dbReference>
<dbReference type="InterPro" id="IPR000015">
    <property type="entry name" value="Fimb_usher"/>
</dbReference>
<reference evidence="13 14" key="1">
    <citation type="submission" date="2022-05" db="EMBL/GenBank/DDBJ databases">
        <title>Novel Pseudomonas spp. Isolated from a Rainbow Trout Aquaculture Facility.</title>
        <authorList>
            <person name="Testerman T."/>
            <person name="Graf J."/>
        </authorList>
    </citation>
    <scope>NUCLEOTIDE SEQUENCE [LARGE SCALE GENOMIC DNA]</scope>
    <source>
        <strain evidence="13 14">ID1025</strain>
    </source>
</reference>
<evidence type="ECO:0000313" key="14">
    <source>
        <dbReference type="Proteomes" id="UP001148184"/>
    </source>
</evidence>
<evidence type="ECO:0000256" key="7">
    <source>
        <dbReference type="ARBA" id="ARBA00023136"/>
    </source>
</evidence>
<evidence type="ECO:0000259" key="12">
    <source>
        <dbReference type="Pfam" id="PF13954"/>
    </source>
</evidence>
<dbReference type="Gene3D" id="2.60.40.2610">
    <property type="entry name" value="Outer membrane usher protein FimD, plug domain"/>
    <property type="match status" value="1"/>
</dbReference>
<accession>A0ABT5P8N5</accession>
<dbReference type="Gene3D" id="2.60.40.2070">
    <property type="match status" value="1"/>
</dbReference>
<keyword evidence="6" id="KW-0732">Signal</keyword>
<keyword evidence="4" id="KW-1134">Transmembrane beta strand</keyword>
<dbReference type="InterPro" id="IPR018030">
    <property type="entry name" value="Fimbrial_membr_usher_CS"/>
</dbReference>
<dbReference type="PANTHER" id="PTHR30451:SF20">
    <property type="entry name" value="FIMBRIAE USHER"/>
    <property type="match status" value="1"/>
</dbReference>
<protein>
    <submittedName>
        <fullName evidence="13">Fimbrial biogenesis outer membrane usher protein</fullName>
    </submittedName>
</protein>
<keyword evidence="9" id="KW-1029">Fimbrium biogenesis</keyword>
<dbReference type="EMBL" id="JAMDGZ010000025">
    <property type="protein sequence ID" value="MDD1014618.1"/>
    <property type="molecule type" value="Genomic_DNA"/>
</dbReference>
<evidence type="ECO:0000256" key="1">
    <source>
        <dbReference type="ARBA" id="ARBA00004571"/>
    </source>
</evidence>
<comment type="similarity">
    <text evidence="2 9">Belongs to the fimbrial export usher family.</text>
</comment>
<dbReference type="PANTHER" id="PTHR30451">
    <property type="entry name" value="OUTER MEMBRANE USHER PROTEIN"/>
    <property type="match status" value="1"/>
</dbReference>
<evidence type="ECO:0000313" key="13">
    <source>
        <dbReference type="EMBL" id="MDD1014618.1"/>
    </source>
</evidence>
<evidence type="ECO:0000256" key="5">
    <source>
        <dbReference type="ARBA" id="ARBA00022692"/>
    </source>
</evidence>
<keyword evidence="5 9" id="KW-0812">Transmembrane</keyword>
<dbReference type="Pfam" id="PF13954">
    <property type="entry name" value="PapC_N"/>
    <property type="match status" value="1"/>
</dbReference>
<evidence type="ECO:0000259" key="11">
    <source>
        <dbReference type="Pfam" id="PF13953"/>
    </source>
</evidence>
<organism evidence="13 14">
    <name type="scientific">Pseudomonas rubra</name>
    <dbReference type="NCBI Taxonomy" id="2942627"/>
    <lineage>
        <taxon>Bacteria</taxon>
        <taxon>Pseudomonadati</taxon>
        <taxon>Pseudomonadota</taxon>
        <taxon>Gammaproteobacteria</taxon>
        <taxon>Pseudomonadales</taxon>
        <taxon>Pseudomonadaceae</taxon>
        <taxon>Pseudomonas</taxon>
    </lineage>
</organism>
<dbReference type="InterPro" id="IPR025949">
    <property type="entry name" value="PapC-like_C"/>
</dbReference>
<sequence length="860" mass="92868">MTRTCPLFDFPGGLTRGRTTIFLGSLSFVSLPPLAMAETPEPLAIQFESAFLSNGTALAVDLSRFEKRNIVAAGAHNVEVFINQQWQGRLDVAFESQGAGQDAFACFDQALLHRLGIATDRLASEHVVQLASGHCLHIEAILADAFSEFDFSRQQLSLSIPQIWLKRASLDYVDPGQWDSGVSAGFIGYNLNVYNLKPRNQQEKLQTQGYLGLNSGVNLGNWRLRHDGALSWSNQGLQHYQSHSSYAQRDITPWSSQLTLGETYTPGDLFNSVSFIGARLASDDRMLPHSQSGFAPVVRGVANSNARVVVRQRGVILHESTVAPGAFEIDDLQATGYGGDLGVEITEADGQVRSFSVPYTAVPLSLRPGQQRYSTTFGTLQNPLLVSEPVFVEGNWQYGLNNLLSSYSGLTFASGYGALLLGGALNTSLGAFGLDVTQARTHLPGLGSQQGQSLRVSYAKTLNATDTQVALATHRYSTQGYFNLEDAFLNRQYWRGTSHSLDFLHQRSRSALTLGQPLAERYGQVHLTTSATRYWNYSGTDVNYSLGYSNHFKRLTYGLSAARERSASGRRDNVLNLTFSLPLGPDRSKTLNTSASRSQQGHSQMQTTLSGIADTENRLSYGVTASHDRHHGEGNSNLSGNLLYRSPVAELSGSLSHGKNLAQSSFGARGAVVAHEGGITLSQPLGETFGLARAEHATGARLSSFTAATVDRHGYAVIPSLTPYRSNRVELDPKGLSTDIELQGTVQQTVPRAGAIPLLEFQTVSGRSAVIHLLKPDGRAIAFGSVVKDEDGIELGIVGQGSQAFVRGLKERGTLGVSWGNSPQQSCTATYSLTQHSPSGLRTAAATCESSQGREPDANE</sequence>
<dbReference type="SUPFAM" id="SSF141729">
    <property type="entry name" value="FimD N-terminal domain-like"/>
    <property type="match status" value="1"/>
</dbReference>
<dbReference type="Gene3D" id="3.10.20.410">
    <property type="match status" value="1"/>
</dbReference>
<evidence type="ECO:0000256" key="9">
    <source>
        <dbReference type="RuleBase" id="RU003884"/>
    </source>
</evidence>
<name>A0ABT5P8N5_9PSED</name>
<evidence type="ECO:0000256" key="8">
    <source>
        <dbReference type="ARBA" id="ARBA00023237"/>
    </source>
</evidence>
<dbReference type="Pfam" id="PF00577">
    <property type="entry name" value="Usher"/>
    <property type="match status" value="1"/>
</dbReference>
<evidence type="ECO:0000256" key="3">
    <source>
        <dbReference type="ARBA" id="ARBA00022448"/>
    </source>
</evidence>
<evidence type="ECO:0000256" key="4">
    <source>
        <dbReference type="ARBA" id="ARBA00022452"/>
    </source>
</evidence>
<dbReference type="InterPro" id="IPR042186">
    <property type="entry name" value="FimD_plug_dom"/>
</dbReference>